<dbReference type="HOGENOM" id="CLU_013797_1_0_9"/>
<protein>
    <submittedName>
        <fullName evidence="1">Uncharacterized protein</fullName>
    </submittedName>
</protein>
<organism evidence="1 2">
    <name type="scientific">Listeria grayi DSM 20601</name>
    <dbReference type="NCBI Taxonomy" id="525367"/>
    <lineage>
        <taxon>Bacteria</taxon>
        <taxon>Bacillati</taxon>
        <taxon>Bacillota</taxon>
        <taxon>Bacilli</taxon>
        <taxon>Bacillales</taxon>
        <taxon>Listeriaceae</taxon>
        <taxon>Listeria</taxon>
    </lineage>
</organism>
<dbReference type="CDD" id="cd23669">
    <property type="entry name" value="GH55_SacteLam55A-like"/>
    <property type="match status" value="1"/>
</dbReference>
<name>D7UZK7_LISGR</name>
<dbReference type="Gene3D" id="2.60.40.10">
    <property type="entry name" value="Immunoglobulins"/>
    <property type="match status" value="1"/>
</dbReference>
<dbReference type="InterPro" id="IPR013783">
    <property type="entry name" value="Ig-like_fold"/>
</dbReference>
<dbReference type="Gene3D" id="2.160.20.10">
    <property type="entry name" value="Single-stranded right-handed beta-helix, Pectin lyase-like"/>
    <property type="match status" value="1"/>
</dbReference>
<dbReference type="SUPFAM" id="SSF51126">
    <property type="entry name" value="Pectin lyase-like"/>
    <property type="match status" value="1"/>
</dbReference>
<reference evidence="1" key="1">
    <citation type="submission" date="2010-06" db="EMBL/GenBank/DDBJ databases">
        <authorList>
            <person name="Muzny D."/>
            <person name="Qin X."/>
            <person name="Buhay C."/>
            <person name="Dugan-Rocha S."/>
            <person name="Ding Y."/>
            <person name="Chen G."/>
            <person name="Hawes A."/>
            <person name="Holder M."/>
            <person name="Jhangiani S."/>
            <person name="Johnson A."/>
            <person name="Khan Z."/>
            <person name="Li Z."/>
            <person name="Liu W."/>
            <person name="Liu X."/>
            <person name="Perez L."/>
            <person name="Shen H."/>
            <person name="Wang Q."/>
            <person name="Watt J."/>
            <person name="Xi L."/>
            <person name="Xin Y."/>
            <person name="Zhou J."/>
            <person name="Deng J."/>
            <person name="Jiang H."/>
            <person name="Liu Y."/>
            <person name="Qu J."/>
            <person name="Song X.-Z."/>
            <person name="Zhang L."/>
            <person name="Villasana D."/>
            <person name="Johnson A."/>
            <person name="Liu J."/>
            <person name="Liyanage D."/>
            <person name="Lorensuhewa L."/>
            <person name="Robinson T."/>
            <person name="Song A."/>
            <person name="Song B.-B."/>
            <person name="Dinh H."/>
            <person name="Thornton R."/>
            <person name="Coyle M."/>
            <person name="Francisco L."/>
            <person name="Jackson L."/>
            <person name="Javaid M."/>
            <person name="Korchina V."/>
            <person name="Kovar C."/>
            <person name="Mata R."/>
            <person name="Mathew T."/>
            <person name="Ngo R."/>
            <person name="Nguyen L."/>
            <person name="Nguyen N."/>
            <person name="Okwuonu G."/>
            <person name="Ongeri F."/>
            <person name="Pham C."/>
            <person name="Simmons D."/>
            <person name="Wilczek-Boney K."/>
            <person name="Hale W."/>
            <person name="Jakkamsetti A."/>
            <person name="Pham P."/>
            <person name="Ruth R."/>
            <person name="San Lucas F."/>
            <person name="Warren J."/>
            <person name="Zhang J."/>
            <person name="Zhao Z."/>
            <person name="Zhou C."/>
            <person name="Zhu D."/>
            <person name="Lee S."/>
            <person name="Bess C."/>
            <person name="Blankenburg K."/>
            <person name="Forbes L."/>
            <person name="Fu Q."/>
            <person name="Gubbala S."/>
            <person name="Hirani K."/>
            <person name="Jayaseelan J.C."/>
            <person name="Lara F."/>
            <person name="Munidasa M."/>
            <person name="Palculict T."/>
            <person name="Patil S."/>
            <person name="Pu L.-L."/>
            <person name="Saada N."/>
            <person name="Tang L."/>
            <person name="Weissenberger G."/>
            <person name="Zhu Y."/>
            <person name="Hemphill L."/>
            <person name="Shang Y."/>
            <person name="Youmans B."/>
            <person name="Ayvaz T."/>
            <person name="Ross M."/>
            <person name="Santibanez J."/>
            <person name="Aqrawi P."/>
            <person name="Gross S."/>
            <person name="Joshi V."/>
            <person name="Fowler G."/>
            <person name="Nazareth L."/>
            <person name="Reid J."/>
            <person name="Worley K."/>
            <person name="Petrosino J."/>
            <person name="Highlander S."/>
            <person name="Gibbs R."/>
        </authorList>
    </citation>
    <scope>NUCLEOTIDE SEQUENCE [LARGE SCALE GENOMIC DNA]</scope>
    <source>
        <strain evidence="1">DSM 20601</strain>
    </source>
</reference>
<proteinExistence type="predicted"/>
<dbReference type="STRING" id="525367.HMPREF0556_11537"/>
<comment type="caution">
    <text evidence="1">The sequence shown here is derived from an EMBL/GenBank/DDBJ whole genome shotgun (WGS) entry which is preliminary data.</text>
</comment>
<gene>
    <name evidence="1" type="ORF">HMPREF0556_11537</name>
</gene>
<evidence type="ECO:0000313" key="2">
    <source>
        <dbReference type="Proteomes" id="UP000010119"/>
    </source>
</evidence>
<dbReference type="InterPro" id="IPR011050">
    <property type="entry name" value="Pectin_lyase_fold/virulence"/>
</dbReference>
<dbReference type="InterPro" id="IPR012334">
    <property type="entry name" value="Pectin_lyas_fold"/>
</dbReference>
<dbReference type="eggNOG" id="ENOG502Z7WW">
    <property type="taxonomic scope" value="Bacteria"/>
</dbReference>
<keyword evidence="2" id="KW-1185">Reference proteome</keyword>
<accession>D7UZK7</accession>
<dbReference type="InterPro" id="IPR059186">
    <property type="entry name" value="SACTE_4363"/>
</dbReference>
<dbReference type="AlphaFoldDB" id="D7UZK7"/>
<dbReference type="EMBL" id="ACCR02000005">
    <property type="protein sequence ID" value="EFI82852.1"/>
    <property type="molecule type" value="Genomic_DNA"/>
</dbReference>
<dbReference type="Proteomes" id="UP000010119">
    <property type="component" value="Unassembled WGS sequence"/>
</dbReference>
<evidence type="ECO:0000313" key="1">
    <source>
        <dbReference type="EMBL" id="EFI82852.1"/>
    </source>
</evidence>
<sequence length="711" mass="78936">MQGDECMKKIIMMIGVLILLVGSFSIQVPNVKAVDKNKGLAKLTNGKITTGKKTLKITWKKDKQISKYAIYKAGSKYATKKKIATTKKASFTDKHPGKNHYANYYKVVGLDKRGKKKKQLEVSLNEQLFGESMVIFSPQDDQARINKKMDAIYKKQKDAQFGPDRFGVYFLPGDYTKGQPNHVYNIGYYTSINGLGAVPTQTKLANVASPAALPDNNGTCNFWISMENFQITNKKPTTAFEDQFNYGASQAAPLRRMQVDRPAELDWHKGWVSGGFISDSVYKQKVGSETQQQYYVRNSQLDKSWYGTTINGVLQGTKGAPASNWEQSPEETVVTNIKKTPVVREKPFLYLNNQHQYKVFVPGLQKNTAGVTWKKNSIGKGKSLDLKKDFYVAKASKDNATTLNKALKQGKNLFFTPGVYKIDQTLKVTKPNTVILGTGLATLENKSKGGAIKVADVDGVTLAGLLIDQETSSKTFVQIGDKNAHKNHKNNPTLLTDVFLRVGGTKDIKTSANTVVEVNSNDVIGDDLWIWRADHSQGVGWTKNETDYGMIVNGDRVTMYGLFNEHHQKYQLLWNGEYGSTYFYQSESPYDPQKQSDWMSHNGKVKGYASYKVSNQVKHHLAQGIGVYGVFVATNGAPMEMENGVEVPNRPDVKVINACTIELGGSDDPDRAVNHVINGTGISTKEIRRPFILKYVNGKSTLPDGSVVDGK</sequence>